<gene>
    <name evidence="1" type="primary">yyaC</name>
    <name evidence="1" type="ORF">GOQ27_12505</name>
</gene>
<dbReference type="GO" id="GO:0008233">
    <property type="term" value="F:peptidase activity"/>
    <property type="evidence" value="ECO:0007669"/>
    <property type="project" value="UniProtKB-KW"/>
</dbReference>
<keyword evidence="1" id="KW-0645">Protease</keyword>
<dbReference type="RefSeq" id="WP_203367213.1">
    <property type="nucleotide sequence ID" value="NZ_WSFT01000047.1"/>
</dbReference>
<sequence length="194" mass="21700">MIKINKNTIDCNSDFAISSFSHILQSKLIEKYNYVYSDLIILCIGTDRSTGDSLGPLVGYFLERRLFNSKDNVYVYGTLDSPVHAKNLDEYIMKINKDHLNPFIIAIDASLGTLERIGFISVWDGPLKPGAGVNKKLTEIGDIHITGVVNVSGFMEFMVLQNTRLNIVMKMANVISNSIIYSISKMRINTDALN</sequence>
<keyword evidence="2" id="KW-1185">Reference proteome</keyword>
<reference evidence="1" key="1">
    <citation type="submission" date="2019-12" db="EMBL/GenBank/DDBJ databases">
        <title>Clostridiaceae gen. nov. sp. nov., isolated from sediment in Xinjiang, China.</title>
        <authorList>
            <person name="Zhang R."/>
        </authorList>
    </citation>
    <scope>NUCLEOTIDE SEQUENCE</scope>
    <source>
        <strain evidence="1">D2Q-11</strain>
    </source>
</reference>
<comment type="caution">
    <text evidence="1">The sequence shown here is derived from an EMBL/GenBank/DDBJ whole genome shotgun (WGS) entry which is preliminary data.</text>
</comment>
<dbReference type="EMBL" id="WSFT01000047">
    <property type="protein sequence ID" value="MBS4539288.1"/>
    <property type="molecule type" value="Genomic_DNA"/>
</dbReference>
<protein>
    <submittedName>
        <fullName evidence="1">Spore protease YyaC</fullName>
    </submittedName>
</protein>
<accession>A0A942Z9G1</accession>
<dbReference type="Proteomes" id="UP000724672">
    <property type="component" value="Unassembled WGS sequence"/>
</dbReference>
<dbReference type="InterPro" id="IPR009665">
    <property type="entry name" value="YyaC"/>
</dbReference>
<keyword evidence="1" id="KW-0378">Hydrolase</keyword>
<dbReference type="Pfam" id="PF06866">
    <property type="entry name" value="DUF1256"/>
    <property type="match status" value="1"/>
</dbReference>
<dbReference type="AlphaFoldDB" id="A0A942Z9G1"/>
<dbReference type="InterPro" id="IPR023430">
    <property type="entry name" value="Pept_HybD-like_dom_sf"/>
</dbReference>
<dbReference type="GO" id="GO:0006508">
    <property type="term" value="P:proteolysis"/>
    <property type="evidence" value="ECO:0007669"/>
    <property type="project" value="UniProtKB-KW"/>
</dbReference>
<dbReference type="NCBIfam" id="TIGR02841">
    <property type="entry name" value="spore_YyaC"/>
    <property type="match status" value="1"/>
</dbReference>
<evidence type="ECO:0000313" key="2">
    <source>
        <dbReference type="Proteomes" id="UP000724672"/>
    </source>
</evidence>
<evidence type="ECO:0000313" key="1">
    <source>
        <dbReference type="EMBL" id="MBS4539288.1"/>
    </source>
</evidence>
<dbReference type="SUPFAM" id="SSF53163">
    <property type="entry name" value="HybD-like"/>
    <property type="match status" value="1"/>
</dbReference>
<proteinExistence type="predicted"/>
<name>A0A942Z9G1_9FIRM</name>
<organism evidence="1 2">
    <name type="scientific">Anaeromonas frigoriresistens</name>
    <dbReference type="NCBI Taxonomy" id="2683708"/>
    <lineage>
        <taxon>Bacteria</taxon>
        <taxon>Bacillati</taxon>
        <taxon>Bacillota</taxon>
        <taxon>Tissierellia</taxon>
        <taxon>Tissierellales</taxon>
        <taxon>Thermohalobacteraceae</taxon>
        <taxon>Anaeromonas</taxon>
    </lineage>
</organism>